<evidence type="ECO:0000313" key="4">
    <source>
        <dbReference type="Proteomes" id="UP000199072"/>
    </source>
</evidence>
<organism evidence="3 4">
    <name type="scientific">Mucilaginibacter pineti</name>
    <dbReference type="NCBI Taxonomy" id="1391627"/>
    <lineage>
        <taxon>Bacteria</taxon>
        <taxon>Pseudomonadati</taxon>
        <taxon>Bacteroidota</taxon>
        <taxon>Sphingobacteriia</taxon>
        <taxon>Sphingobacteriales</taxon>
        <taxon>Sphingobacteriaceae</taxon>
        <taxon>Mucilaginibacter</taxon>
    </lineage>
</organism>
<gene>
    <name evidence="3" type="ORF">SAMN05216464_103337</name>
</gene>
<evidence type="ECO:0000259" key="2">
    <source>
        <dbReference type="PROSITE" id="PS50110"/>
    </source>
</evidence>
<dbReference type="Pfam" id="PF00072">
    <property type="entry name" value="Response_reg"/>
    <property type="match status" value="1"/>
</dbReference>
<dbReference type="PANTHER" id="PTHR44520:SF2">
    <property type="entry name" value="RESPONSE REGULATOR RCP1"/>
    <property type="match status" value="1"/>
</dbReference>
<dbReference type="InterPro" id="IPR052893">
    <property type="entry name" value="TCS_response_regulator"/>
</dbReference>
<dbReference type="InterPro" id="IPR011006">
    <property type="entry name" value="CheY-like_superfamily"/>
</dbReference>
<dbReference type="AlphaFoldDB" id="A0A1G6ZIJ3"/>
<feature type="modified residue" description="4-aspartylphosphate" evidence="1">
    <location>
        <position position="55"/>
    </location>
</feature>
<evidence type="ECO:0000256" key="1">
    <source>
        <dbReference type="PROSITE-ProRule" id="PRU00169"/>
    </source>
</evidence>
<dbReference type="InterPro" id="IPR001789">
    <property type="entry name" value="Sig_transdc_resp-reg_receiver"/>
</dbReference>
<name>A0A1G6ZIJ3_9SPHI</name>
<dbReference type="Proteomes" id="UP000199072">
    <property type="component" value="Unassembled WGS sequence"/>
</dbReference>
<dbReference type="CDD" id="cd00156">
    <property type="entry name" value="REC"/>
    <property type="match status" value="1"/>
</dbReference>
<protein>
    <submittedName>
        <fullName evidence="3">CheY chemotaxis protein or a CheY-like REC (Receiver) domain</fullName>
    </submittedName>
</protein>
<dbReference type="EMBL" id="FNAI01000003">
    <property type="protein sequence ID" value="SDE01376.1"/>
    <property type="molecule type" value="Genomic_DNA"/>
</dbReference>
<dbReference type="SUPFAM" id="SSF52172">
    <property type="entry name" value="CheY-like"/>
    <property type="match status" value="1"/>
</dbReference>
<proteinExistence type="predicted"/>
<dbReference type="PANTHER" id="PTHR44520">
    <property type="entry name" value="RESPONSE REGULATOR RCP1-RELATED"/>
    <property type="match status" value="1"/>
</dbReference>
<feature type="domain" description="Response regulatory" evidence="2">
    <location>
        <begin position="1"/>
        <end position="125"/>
    </location>
</feature>
<keyword evidence="4" id="KW-1185">Reference proteome</keyword>
<dbReference type="PROSITE" id="PS50110">
    <property type="entry name" value="RESPONSE_REGULATORY"/>
    <property type="match status" value="1"/>
</dbReference>
<dbReference type="GO" id="GO:0000160">
    <property type="term" value="P:phosphorelay signal transduction system"/>
    <property type="evidence" value="ECO:0007669"/>
    <property type="project" value="InterPro"/>
</dbReference>
<accession>A0A1G6ZIJ3</accession>
<reference evidence="3" key="1">
    <citation type="submission" date="2016-10" db="EMBL/GenBank/DDBJ databases">
        <authorList>
            <person name="de Groot N.N."/>
        </authorList>
    </citation>
    <scope>NUCLEOTIDE SEQUENCE [LARGE SCALE GENOMIC DNA]</scope>
    <source>
        <strain evidence="3">47C3B</strain>
    </source>
</reference>
<evidence type="ECO:0000313" key="3">
    <source>
        <dbReference type="EMBL" id="SDE01376.1"/>
    </source>
</evidence>
<keyword evidence="1" id="KW-0597">Phosphoprotein</keyword>
<dbReference type="STRING" id="1391627.SAMN05216464_103337"/>
<dbReference type="Gene3D" id="3.40.50.2300">
    <property type="match status" value="1"/>
</dbReference>
<sequence length="127" mass="14764">MIDDNELEHLIVQRYLDKLDLFQSVEHSLDAKASLKSIELNKSNMGMLPDLIFLDLRMPGFSGWDFLNRFQMIYGNIVKKIDIYVISSSIDMNDILTSKTFDFVKAYYSKPLNKAQLIAIFSKYKIN</sequence>
<dbReference type="RefSeq" id="WP_205411229.1">
    <property type="nucleotide sequence ID" value="NZ_FNAI01000003.1"/>
</dbReference>